<dbReference type="AlphaFoldDB" id="A0AAV2G8R0"/>
<feature type="region of interest" description="Disordered" evidence="1">
    <location>
        <begin position="307"/>
        <end position="366"/>
    </location>
</feature>
<reference evidence="2 3" key="1">
    <citation type="submission" date="2024-04" db="EMBL/GenBank/DDBJ databases">
        <authorList>
            <person name="Fracassetti M."/>
        </authorList>
    </citation>
    <scope>NUCLEOTIDE SEQUENCE [LARGE SCALE GENOMIC DNA]</scope>
</reference>
<evidence type="ECO:0000313" key="2">
    <source>
        <dbReference type="EMBL" id="CAL1407024.1"/>
    </source>
</evidence>
<dbReference type="EMBL" id="OZ034821">
    <property type="protein sequence ID" value="CAL1407024.1"/>
    <property type="molecule type" value="Genomic_DNA"/>
</dbReference>
<organism evidence="2 3">
    <name type="scientific">Linum trigynum</name>
    <dbReference type="NCBI Taxonomy" id="586398"/>
    <lineage>
        <taxon>Eukaryota</taxon>
        <taxon>Viridiplantae</taxon>
        <taxon>Streptophyta</taxon>
        <taxon>Embryophyta</taxon>
        <taxon>Tracheophyta</taxon>
        <taxon>Spermatophyta</taxon>
        <taxon>Magnoliopsida</taxon>
        <taxon>eudicotyledons</taxon>
        <taxon>Gunneridae</taxon>
        <taxon>Pentapetalae</taxon>
        <taxon>rosids</taxon>
        <taxon>fabids</taxon>
        <taxon>Malpighiales</taxon>
        <taxon>Linaceae</taxon>
        <taxon>Linum</taxon>
    </lineage>
</organism>
<keyword evidence="3" id="KW-1185">Reference proteome</keyword>
<protein>
    <submittedName>
        <fullName evidence="2">Uncharacterized protein</fullName>
    </submittedName>
</protein>
<name>A0AAV2G8R0_9ROSI</name>
<evidence type="ECO:0000313" key="3">
    <source>
        <dbReference type="Proteomes" id="UP001497516"/>
    </source>
</evidence>
<proteinExistence type="predicted"/>
<feature type="compositionally biased region" description="Polar residues" evidence="1">
    <location>
        <begin position="333"/>
        <end position="343"/>
    </location>
</feature>
<feature type="region of interest" description="Disordered" evidence="1">
    <location>
        <begin position="386"/>
        <end position="418"/>
    </location>
</feature>
<gene>
    <name evidence="2" type="ORF">LTRI10_LOCUS46715</name>
</gene>
<feature type="compositionally biased region" description="Low complexity" evidence="1">
    <location>
        <begin position="85"/>
        <end position="104"/>
    </location>
</feature>
<feature type="region of interest" description="Disordered" evidence="1">
    <location>
        <begin position="69"/>
        <end position="115"/>
    </location>
</feature>
<sequence>MSSSKLSNLSWAELRDRARRIGRHWSSEELPTGNATTVEEQLSVVQVDSEGEVERRAEKPDVEEVLAIEPPATEELPNVTNKQQQFPTASVTTTATSPPTQFAAVGQPPREKKRNKAAEVSFVVVTEEEGGLASFVLVPDKERTITPEQEKRRRLAAFAVFPSKENTFVFEKEPKDEIAGSIATPNRPANWRFRKKKVRPSEGGRIAVASLPSSRRYLEPLVGLGEAKPTAATVEIQTAKIGESRLSSAEPHVTISRRKEELASIDAESNAATNRIVARGREFCSLLAELSTATAGRNELEKKPMIRTATGSEARLARQARRVSLPATRSGYGASQSTRNPTGTAIDEKKEAEHSPENGAKRLPSKKMTATIVAASTVEKTVQESGRGVCWSPRHGLGSSLPREEPPSKVEEVDGDDVDRRRETVRGHRILQSATQIVGMAPRLMLAKGDAPIAEKRRLVAPESTSCGLACRLLEDEKKKRGGDVDFLREPLCLLPSFEAEQRSYKGLVSWAEERGPNGQMT</sequence>
<dbReference type="Proteomes" id="UP001497516">
    <property type="component" value="Chromosome 8"/>
</dbReference>
<feature type="compositionally biased region" description="Basic and acidic residues" evidence="1">
    <location>
        <begin position="346"/>
        <end position="360"/>
    </location>
</feature>
<evidence type="ECO:0000256" key="1">
    <source>
        <dbReference type="SAM" id="MobiDB-lite"/>
    </source>
</evidence>
<feature type="compositionally biased region" description="Basic and acidic residues" evidence="1">
    <location>
        <begin position="402"/>
        <end position="418"/>
    </location>
</feature>
<accession>A0AAV2G8R0</accession>